<feature type="compositionally biased region" description="Basic and acidic residues" evidence="1">
    <location>
        <begin position="74"/>
        <end position="90"/>
    </location>
</feature>
<dbReference type="AlphaFoldDB" id="A0A8T1KIM0"/>
<evidence type="ECO:0000313" key="2">
    <source>
        <dbReference type="EMBL" id="KAG2947239.1"/>
    </source>
</evidence>
<organism evidence="2 3">
    <name type="scientific">Phytophthora cactorum</name>
    <dbReference type="NCBI Taxonomy" id="29920"/>
    <lineage>
        <taxon>Eukaryota</taxon>
        <taxon>Sar</taxon>
        <taxon>Stramenopiles</taxon>
        <taxon>Oomycota</taxon>
        <taxon>Peronosporomycetes</taxon>
        <taxon>Peronosporales</taxon>
        <taxon>Peronosporaceae</taxon>
        <taxon>Phytophthora</taxon>
    </lineage>
</organism>
<protein>
    <submittedName>
        <fullName evidence="2">Uncharacterized protein</fullName>
    </submittedName>
</protein>
<evidence type="ECO:0000313" key="3">
    <source>
        <dbReference type="Proteomes" id="UP000736787"/>
    </source>
</evidence>
<proteinExistence type="predicted"/>
<gene>
    <name evidence="2" type="ORF">PC117_g6959</name>
</gene>
<dbReference type="Proteomes" id="UP000736787">
    <property type="component" value="Unassembled WGS sequence"/>
</dbReference>
<dbReference type="EMBL" id="RCMK01000137">
    <property type="protein sequence ID" value="KAG2947239.1"/>
    <property type="molecule type" value="Genomic_DNA"/>
</dbReference>
<accession>A0A8T1KIM0</accession>
<feature type="compositionally biased region" description="Low complexity" evidence="1">
    <location>
        <begin position="96"/>
        <end position="105"/>
    </location>
</feature>
<reference evidence="2" key="1">
    <citation type="submission" date="2018-10" db="EMBL/GenBank/DDBJ databases">
        <title>Effector identification in a new, highly contiguous assembly of the strawberry crown rot pathogen Phytophthora cactorum.</title>
        <authorList>
            <person name="Armitage A.D."/>
            <person name="Nellist C.F."/>
            <person name="Bates H."/>
            <person name="Vickerstaff R.J."/>
            <person name="Harrison R.J."/>
        </authorList>
    </citation>
    <scope>NUCLEOTIDE SEQUENCE</scope>
    <source>
        <strain evidence="2">4040</strain>
    </source>
</reference>
<comment type="caution">
    <text evidence="2">The sequence shown here is derived from an EMBL/GenBank/DDBJ whole genome shotgun (WGS) entry which is preliminary data.</text>
</comment>
<feature type="region of interest" description="Disordered" evidence="1">
    <location>
        <begin position="66"/>
        <end position="136"/>
    </location>
</feature>
<evidence type="ECO:0000256" key="1">
    <source>
        <dbReference type="SAM" id="MobiDB-lite"/>
    </source>
</evidence>
<name>A0A8T1KIM0_9STRA</name>
<sequence>MVREQRARAAQLYKNVVSWSLRFAHITGMPENGWIVDVERCICGCKFYNKFKSCCHILAGRRTRRLGRPGANDYSEKLFNRQVQKREKPSSKRQRTQPPTTPSSSGTEIPLVSPPAGRTPNASRALDVQFLLRPDT</sequence>